<comment type="similarity">
    <text evidence="2 10">Belongs to the SecG family.</text>
</comment>
<evidence type="ECO:0000256" key="10">
    <source>
        <dbReference type="RuleBase" id="RU365087"/>
    </source>
</evidence>
<organism evidence="11 12">
    <name type="scientific">Paenibacillus selenitireducens</name>
    <dbReference type="NCBI Taxonomy" id="1324314"/>
    <lineage>
        <taxon>Bacteria</taxon>
        <taxon>Bacillati</taxon>
        <taxon>Bacillota</taxon>
        <taxon>Bacilli</taxon>
        <taxon>Bacillales</taxon>
        <taxon>Paenibacillaceae</taxon>
        <taxon>Paenibacillus</taxon>
    </lineage>
</organism>
<evidence type="ECO:0000313" key="11">
    <source>
        <dbReference type="EMBL" id="OPA76299.1"/>
    </source>
</evidence>
<evidence type="ECO:0000256" key="8">
    <source>
        <dbReference type="ARBA" id="ARBA00023010"/>
    </source>
</evidence>
<keyword evidence="5 10" id="KW-0812">Transmembrane</keyword>
<evidence type="ECO:0000256" key="7">
    <source>
        <dbReference type="ARBA" id="ARBA00022989"/>
    </source>
</evidence>
<keyword evidence="6 10" id="KW-0653">Protein transport</keyword>
<comment type="subcellular location">
    <subcellularLocation>
        <location evidence="1 10">Cell membrane</location>
        <topology evidence="1 10">Multi-pass membrane protein</topology>
    </subcellularLocation>
</comment>
<comment type="caution">
    <text evidence="10">Lacks conserved residue(s) required for the propagation of feature annotation.</text>
</comment>
<dbReference type="InterPro" id="IPR004692">
    <property type="entry name" value="SecG"/>
</dbReference>
<proteinExistence type="inferred from homology"/>
<dbReference type="AlphaFoldDB" id="A0A1T2X8T8"/>
<dbReference type="EMBL" id="MSZX01000007">
    <property type="protein sequence ID" value="OPA76299.1"/>
    <property type="molecule type" value="Genomic_DNA"/>
</dbReference>
<dbReference type="RefSeq" id="WP_078500588.1">
    <property type="nucleotide sequence ID" value="NZ_MSZX01000007.1"/>
</dbReference>
<keyword evidence="3 10" id="KW-0813">Transport</keyword>
<dbReference type="OrthoDB" id="1651166at2"/>
<evidence type="ECO:0000256" key="4">
    <source>
        <dbReference type="ARBA" id="ARBA00022475"/>
    </source>
</evidence>
<dbReference type="PRINTS" id="PR01651">
    <property type="entry name" value="SECGEXPORT"/>
</dbReference>
<dbReference type="PANTHER" id="PTHR34182">
    <property type="entry name" value="PROTEIN-EXPORT MEMBRANE PROTEIN SECG"/>
    <property type="match status" value="1"/>
</dbReference>
<keyword evidence="9 10" id="KW-0472">Membrane</keyword>
<keyword evidence="7 10" id="KW-1133">Transmembrane helix</keyword>
<dbReference type="NCBIfam" id="TIGR00810">
    <property type="entry name" value="secG"/>
    <property type="match status" value="1"/>
</dbReference>
<evidence type="ECO:0000256" key="3">
    <source>
        <dbReference type="ARBA" id="ARBA00022448"/>
    </source>
</evidence>
<dbReference type="PANTHER" id="PTHR34182:SF1">
    <property type="entry name" value="PROTEIN-EXPORT MEMBRANE PROTEIN SECG"/>
    <property type="match status" value="1"/>
</dbReference>
<evidence type="ECO:0000313" key="12">
    <source>
        <dbReference type="Proteomes" id="UP000190188"/>
    </source>
</evidence>
<protein>
    <recommendedName>
        <fullName evidence="10">Protein-export membrane protein SecG</fullName>
    </recommendedName>
</protein>
<evidence type="ECO:0000256" key="1">
    <source>
        <dbReference type="ARBA" id="ARBA00004651"/>
    </source>
</evidence>
<dbReference type="Proteomes" id="UP000190188">
    <property type="component" value="Unassembled WGS sequence"/>
</dbReference>
<feature type="transmembrane region" description="Helical" evidence="10">
    <location>
        <begin position="53"/>
        <end position="76"/>
    </location>
</feature>
<gene>
    <name evidence="11" type="ORF">BVG16_19090</name>
</gene>
<evidence type="ECO:0000256" key="5">
    <source>
        <dbReference type="ARBA" id="ARBA00022692"/>
    </source>
</evidence>
<evidence type="ECO:0000256" key="6">
    <source>
        <dbReference type="ARBA" id="ARBA00022927"/>
    </source>
</evidence>
<dbReference type="Pfam" id="PF03840">
    <property type="entry name" value="SecG"/>
    <property type="match status" value="1"/>
</dbReference>
<reference evidence="11 12" key="1">
    <citation type="submission" date="2017-01" db="EMBL/GenBank/DDBJ databases">
        <title>Genome analysis of Paenibacillus selenitrireducens ES3-24.</title>
        <authorList>
            <person name="Xu D."/>
            <person name="Yao R."/>
            <person name="Zheng S."/>
        </authorList>
    </citation>
    <scope>NUCLEOTIDE SEQUENCE [LARGE SCALE GENOMIC DNA]</scope>
    <source>
        <strain evidence="11 12">ES3-24</strain>
    </source>
</reference>
<comment type="function">
    <text evidence="10">Involved in protein export. Participates in an early event of protein translocation.</text>
</comment>
<dbReference type="GO" id="GO:0015450">
    <property type="term" value="F:protein-transporting ATPase activity"/>
    <property type="evidence" value="ECO:0007669"/>
    <property type="project" value="UniProtKB-UniRule"/>
</dbReference>
<dbReference type="GO" id="GO:0005886">
    <property type="term" value="C:plasma membrane"/>
    <property type="evidence" value="ECO:0007669"/>
    <property type="project" value="UniProtKB-SubCell"/>
</dbReference>
<evidence type="ECO:0000256" key="2">
    <source>
        <dbReference type="ARBA" id="ARBA00008445"/>
    </source>
</evidence>
<dbReference type="GO" id="GO:0043952">
    <property type="term" value="P:protein transport by the Sec complex"/>
    <property type="evidence" value="ECO:0007669"/>
    <property type="project" value="TreeGrafter"/>
</dbReference>
<keyword evidence="12" id="KW-1185">Reference proteome</keyword>
<name>A0A1T2X8T8_9BACL</name>
<dbReference type="GO" id="GO:0009306">
    <property type="term" value="P:protein secretion"/>
    <property type="evidence" value="ECO:0007669"/>
    <property type="project" value="UniProtKB-UniRule"/>
</dbReference>
<dbReference type="STRING" id="1324314.BVG16_19090"/>
<evidence type="ECO:0000256" key="9">
    <source>
        <dbReference type="ARBA" id="ARBA00023136"/>
    </source>
</evidence>
<accession>A0A1T2X8T8</accession>
<dbReference type="GO" id="GO:0065002">
    <property type="term" value="P:intracellular protein transmembrane transport"/>
    <property type="evidence" value="ECO:0007669"/>
    <property type="project" value="TreeGrafter"/>
</dbReference>
<keyword evidence="8 10" id="KW-0811">Translocation</keyword>
<comment type="caution">
    <text evidence="11">The sequence shown here is derived from an EMBL/GenBank/DDBJ whole genome shotgun (WGS) entry which is preliminary data.</text>
</comment>
<keyword evidence="4 10" id="KW-1003">Cell membrane</keyword>
<sequence length="79" mass="8321">METLFTILLVIFSLGLIAVVLLQKGKSAGLSGAISGGAEHLFGKQKARGLDLFLQRLTIALAVGFFVLAMVVAYLVKTA</sequence>